<dbReference type="RefSeq" id="WP_208865514.1">
    <property type="nucleotide sequence ID" value="NZ_FOWC01000023.1"/>
</dbReference>
<accession>A0A1I6B3Q9</accession>
<evidence type="ECO:0000256" key="1">
    <source>
        <dbReference type="SAM" id="MobiDB-lite"/>
    </source>
</evidence>
<evidence type="ECO:0000313" key="3">
    <source>
        <dbReference type="Proteomes" id="UP000199137"/>
    </source>
</evidence>
<sequence length="166" mass="18002">MVDLRLNHDSAGGSIEKDGAALSLVRVGDRMWINVTRALTKIAGALSTTDGRWLSVDAPLLHGRGARLKSLLDCDAFLGTAADAGEPVDLAGTPAGRYRNGSKAICLGRFGTTCSLMRYESPEGRRDGPRLGRAPPGQGPARRRELLRPRLLKFCRPGERMRHCPR</sequence>
<feature type="compositionally biased region" description="Low complexity" evidence="1">
    <location>
        <begin position="131"/>
        <end position="140"/>
    </location>
</feature>
<dbReference type="Proteomes" id="UP000199137">
    <property type="component" value="Unassembled WGS sequence"/>
</dbReference>
<dbReference type="STRING" id="112413.SAMN05421854_12318"/>
<reference evidence="2 3" key="1">
    <citation type="submission" date="2016-10" db="EMBL/GenBank/DDBJ databases">
        <authorList>
            <person name="de Groot N.N."/>
        </authorList>
    </citation>
    <scope>NUCLEOTIDE SEQUENCE [LARGE SCALE GENOMIC DNA]</scope>
    <source>
        <strain evidence="2 3">DSM 44637</strain>
    </source>
</reference>
<name>A0A1I6B3Q9_9PSEU</name>
<feature type="region of interest" description="Disordered" evidence="1">
    <location>
        <begin position="119"/>
        <end position="143"/>
    </location>
</feature>
<proteinExistence type="predicted"/>
<organism evidence="2 3">
    <name type="scientific">Amycolatopsis rubida</name>
    <dbReference type="NCBI Taxonomy" id="112413"/>
    <lineage>
        <taxon>Bacteria</taxon>
        <taxon>Bacillati</taxon>
        <taxon>Actinomycetota</taxon>
        <taxon>Actinomycetes</taxon>
        <taxon>Pseudonocardiales</taxon>
        <taxon>Pseudonocardiaceae</taxon>
        <taxon>Amycolatopsis</taxon>
    </lineage>
</organism>
<dbReference type="EMBL" id="FOWC01000023">
    <property type="protein sequence ID" value="SFQ75559.1"/>
    <property type="molecule type" value="Genomic_DNA"/>
</dbReference>
<evidence type="ECO:0000313" key="2">
    <source>
        <dbReference type="EMBL" id="SFQ75559.1"/>
    </source>
</evidence>
<dbReference type="AlphaFoldDB" id="A0A1I6B3Q9"/>
<feature type="compositionally biased region" description="Basic and acidic residues" evidence="1">
    <location>
        <begin position="120"/>
        <end position="130"/>
    </location>
</feature>
<protein>
    <submittedName>
        <fullName evidence="2">Uncharacterized protein</fullName>
    </submittedName>
</protein>
<gene>
    <name evidence="2" type="ORF">SAMN05421854_12318</name>
</gene>